<dbReference type="EMBL" id="BGPR01137874">
    <property type="protein sequence ID" value="GBN60943.1"/>
    <property type="molecule type" value="Genomic_DNA"/>
</dbReference>
<protein>
    <submittedName>
        <fullName evidence="2">Uncharacterized protein</fullName>
    </submittedName>
</protein>
<dbReference type="AlphaFoldDB" id="A0A4Y2QD12"/>
<gene>
    <name evidence="2" type="ORF">AVEN_91676_1</name>
</gene>
<dbReference type="Proteomes" id="UP000499080">
    <property type="component" value="Unassembled WGS sequence"/>
</dbReference>
<name>A0A4Y2QD12_ARAVE</name>
<keyword evidence="3" id="KW-1185">Reference proteome</keyword>
<feature type="region of interest" description="Disordered" evidence="1">
    <location>
        <begin position="1"/>
        <end position="22"/>
    </location>
</feature>
<accession>A0A4Y2QD12</accession>
<evidence type="ECO:0000313" key="3">
    <source>
        <dbReference type="Proteomes" id="UP000499080"/>
    </source>
</evidence>
<proteinExistence type="predicted"/>
<evidence type="ECO:0000313" key="2">
    <source>
        <dbReference type="EMBL" id="GBN60943.1"/>
    </source>
</evidence>
<organism evidence="2 3">
    <name type="scientific">Araneus ventricosus</name>
    <name type="common">Orbweaver spider</name>
    <name type="synonym">Epeira ventricosa</name>
    <dbReference type="NCBI Taxonomy" id="182803"/>
    <lineage>
        <taxon>Eukaryota</taxon>
        <taxon>Metazoa</taxon>
        <taxon>Ecdysozoa</taxon>
        <taxon>Arthropoda</taxon>
        <taxon>Chelicerata</taxon>
        <taxon>Arachnida</taxon>
        <taxon>Araneae</taxon>
        <taxon>Araneomorphae</taxon>
        <taxon>Entelegynae</taxon>
        <taxon>Araneoidea</taxon>
        <taxon>Araneidae</taxon>
        <taxon>Araneus</taxon>
    </lineage>
</organism>
<sequence>MSEKRKPFGSPLRRGNKKSAGAISGECGRCSRTATLPLARKCITQIAVRTGVVLEQFPLSTLLQLWPNSPDTVQQPLQNSLVGFRIDSCTRGCKFMIDRALTVERGD</sequence>
<comment type="caution">
    <text evidence="2">The sequence shown here is derived from an EMBL/GenBank/DDBJ whole genome shotgun (WGS) entry which is preliminary data.</text>
</comment>
<reference evidence="2 3" key="1">
    <citation type="journal article" date="2019" name="Sci. Rep.">
        <title>Orb-weaving spider Araneus ventricosus genome elucidates the spidroin gene catalogue.</title>
        <authorList>
            <person name="Kono N."/>
            <person name="Nakamura H."/>
            <person name="Ohtoshi R."/>
            <person name="Moran D.A.P."/>
            <person name="Shinohara A."/>
            <person name="Yoshida Y."/>
            <person name="Fujiwara M."/>
            <person name="Mori M."/>
            <person name="Tomita M."/>
            <person name="Arakawa K."/>
        </authorList>
    </citation>
    <scope>NUCLEOTIDE SEQUENCE [LARGE SCALE GENOMIC DNA]</scope>
</reference>
<evidence type="ECO:0000256" key="1">
    <source>
        <dbReference type="SAM" id="MobiDB-lite"/>
    </source>
</evidence>